<evidence type="ECO:0000256" key="2">
    <source>
        <dbReference type="ARBA" id="ARBA00006339"/>
    </source>
</evidence>
<protein>
    <recommendedName>
        <fullName evidence="9">Carbohydrate sulfotransferase</fullName>
        <ecNumber evidence="9">2.8.2.-</ecNumber>
    </recommendedName>
</protein>
<dbReference type="GO" id="GO:0016051">
    <property type="term" value="P:carbohydrate biosynthetic process"/>
    <property type="evidence" value="ECO:0007669"/>
    <property type="project" value="InterPro"/>
</dbReference>
<keyword evidence="9" id="KW-0119">Carbohydrate metabolism</keyword>
<dbReference type="GO" id="GO:0000139">
    <property type="term" value="C:Golgi membrane"/>
    <property type="evidence" value="ECO:0007669"/>
    <property type="project" value="UniProtKB-SubCell"/>
</dbReference>
<keyword evidence="5" id="KW-1133">Transmembrane helix</keyword>
<dbReference type="InterPro" id="IPR018011">
    <property type="entry name" value="Carb_sulfotrans_8-10"/>
</dbReference>
<comment type="subcellular location">
    <subcellularLocation>
        <location evidence="1 9">Golgi apparatus membrane</location>
        <topology evidence="1 9">Single-pass type II membrane protein</topology>
    </subcellularLocation>
</comment>
<comment type="similarity">
    <text evidence="2 9">Belongs to the sulfotransferase 2 family.</text>
</comment>
<keyword evidence="9" id="KW-0735">Signal-anchor</keyword>
<dbReference type="EC" id="2.8.2.-" evidence="9"/>
<evidence type="ECO:0000256" key="4">
    <source>
        <dbReference type="ARBA" id="ARBA00022692"/>
    </source>
</evidence>
<dbReference type="InterPro" id="IPR005331">
    <property type="entry name" value="Sulfotransferase"/>
</dbReference>
<gene>
    <name evidence="11" type="primary">LOC106158819</name>
</gene>
<keyword evidence="10" id="KW-1185">Reference proteome</keyword>
<proteinExistence type="inferred from homology"/>
<evidence type="ECO:0000256" key="7">
    <source>
        <dbReference type="ARBA" id="ARBA00023136"/>
    </source>
</evidence>
<evidence type="ECO:0000256" key="1">
    <source>
        <dbReference type="ARBA" id="ARBA00004323"/>
    </source>
</evidence>
<evidence type="ECO:0000256" key="5">
    <source>
        <dbReference type="ARBA" id="ARBA00022989"/>
    </source>
</evidence>
<sequence>MAANYDTLAIRDILTPFLWVDDRHGLIYCEVPKVGCTNMLRLMYALTRNVDPKLYQSLNGGLVHASYRKYLVPLGKFSDYGIRFRLENYLKDLDRLDNVDLAVAYDSSFKMTTADTAGGGHLRGEYQLK</sequence>
<keyword evidence="3 9" id="KW-0808">Transferase</keyword>
<dbReference type="PANTHER" id="PTHR12137:SF54">
    <property type="entry name" value="CARBOHYDRATE SULFOTRANSFERASE"/>
    <property type="match status" value="1"/>
</dbReference>
<dbReference type="OrthoDB" id="2019940at2759"/>
<keyword evidence="7" id="KW-0472">Membrane</keyword>
<evidence type="ECO:0000256" key="8">
    <source>
        <dbReference type="ARBA" id="ARBA00023180"/>
    </source>
</evidence>
<organism evidence="10 11">
    <name type="scientific">Lingula anatina</name>
    <name type="common">Brachiopod</name>
    <name type="synonym">Lingula unguis</name>
    <dbReference type="NCBI Taxonomy" id="7574"/>
    <lineage>
        <taxon>Eukaryota</taxon>
        <taxon>Metazoa</taxon>
        <taxon>Spiralia</taxon>
        <taxon>Lophotrochozoa</taxon>
        <taxon>Brachiopoda</taxon>
        <taxon>Linguliformea</taxon>
        <taxon>Lingulata</taxon>
        <taxon>Lingulida</taxon>
        <taxon>Linguloidea</taxon>
        <taxon>Lingulidae</taxon>
        <taxon>Lingula</taxon>
    </lineage>
</organism>
<evidence type="ECO:0000256" key="9">
    <source>
        <dbReference type="RuleBase" id="RU364020"/>
    </source>
</evidence>
<dbReference type="PANTHER" id="PTHR12137">
    <property type="entry name" value="CARBOHYDRATE SULFOTRANSFERASE"/>
    <property type="match status" value="1"/>
</dbReference>
<evidence type="ECO:0000313" key="11">
    <source>
        <dbReference type="RefSeq" id="XP_023933567.1"/>
    </source>
</evidence>
<dbReference type="KEGG" id="lak:106158819"/>
<dbReference type="AlphaFoldDB" id="A0A2R2MU26"/>
<dbReference type="InParanoid" id="A0A2R2MU26"/>
<evidence type="ECO:0000313" key="10">
    <source>
        <dbReference type="Proteomes" id="UP000085678"/>
    </source>
</evidence>
<dbReference type="Proteomes" id="UP000085678">
    <property type="component" value="Unplaced"/>
</dbReference>
<reference evidence="11" key="1">
    <citation type="submission" date="2025-08" db="UniProtKB">
        <authorList>
            <consortium name="RefSeq"/>
        </authorList>
    </citation>
    <scope>IDENTIFICATION</scope>
    <source>
        <tissue evidence="11">Gonads</tissue>
    </source>
</reference>
<accession>A0A2R2MU26</accession>
<keyword evidence="4" id="KW-0812">Transmembrane</keyword>
<dbReference type="GeneID" id="106158819"/>
<evidence type="ECO:0000256" key="6">
    <source>
        <dbReference type="ARBA" id="ARBA00023034"/>
    </source>
</evidence>
<keyword evidence="6 9" id="KW-0333">Golgi apparatus</keyword>
<dbReference type="Pfam" id="PF03567">
    <property type="entry name" value="Sulfotransfer_2"/>
    <property type="match status" value="1"/>
</dbReference>
<keyword evidence="8 9" id="KW-0325">Glycoprotein</keyword>
<name>A0A2R2MU26_LINAN</name>
<evidence type="ECO:0000256" key="3">
    <source>
        <dbReference type="ARBA" id="ARBA00022679"/>
    </source>
</evidence>
<dbReference type="GO" id="GO:0008146">
    <property type="term" value="F:sulfotransferase activity"/>
    <property type="evidence" value="ECO:0007669"/>
    <property type="project" value="InterPro"/>
</dbReference>
<dbReference type="RefSeq" id="XP_023933567.1">
    <property type="nucleotide sequence ID" value="XM_024077799.1"/>
</dbReference>